<dbReference type="SUPFAM" id="SSF47473">
    <property type="entry name" value="EF-hand"/>
    <property type="match status" value="1"/>
</dbReference>
<dbReference type="RefSeq" id="WP_201651596.1">
    <property type="nucleotide sequence ID" value="NZ_JAEQNC010000001.1"/>
</dbReference>
<comment type="caution">
    <text evidence="3">The sequence shown here is derived from an EMBL/GenBank/DDBJ whole genome shotgun (WGS) entry which is preliminary data.</text>
</comment>
<dbReference type="GO" id="GO:0005509">
    <property type="term" value="F:calcium ion binding"/>
    <property type="evidence" value="ECO:0007669"/>
    <property type="project" value="InterPro"/>
</dbReference>
<evidence type="ECO:0000259" key="2">
    <source>
        <dbReference type="PROSITE" id="PS50222"/>
    </source>
</evidence>
<feature type="signal peptide" evidence="1">
    <location>
        <begin position="1"/>
        <end position="23"/>
    </location>
</feature>
<feature type="domain" description="EF-hand" evidence="2">
    <location>
        <begin position="136"/>
        <end position="163"/>
    </location>
</feature>
<keyword evidence="4" id="KW-1185">Reference proteome</keyword>
<accession>A0A936YPX2</accession>
<dbReference type="EMBL" id="JAEQNC010000001">
    <property type="protein sequence ID" value="MBL0370422.1"/>
    <property type="molecule type" value="Genomic_DNA"/>
</dbReference>
<evidence type="ECO:0000256" key="1">
    <source>
        <dbReference type="SAM" id="SignalP"/>
    </source>
</evidence>
<proteinExistence type="predicted"/>
<organism evidence="3 4">
    <name type="scientific">Rhizobium setariae</name>
    <dbReference type="NCBI Taxonomy" id="2801340"/>
    <lineage>
        <taxon>Bacteria</taxon>
        <taxon>Pseudomonadati</taxon>
        <taxon>Pseudomonadota</taxon>
        <taxon>Alphaproteobacteria</taxon>
        <taxon>Hyphomicrobiales</taxon>
        <taxon>Rhizobiaceae</taxon>
        <taxon>Rhizobium/Agrobacterium group</taxon>
        <taxon>Rhizobium</taxon>
    </lineage>
</organism>
<dbReference type="Pfam" id="PF13202">
    <property type="entry name" value="EF-hand_5"/>
    <property type="match status" value="3"/>
</dbReference>
<sequence length="163" mass="17589">MKSLIIAAIASVVAVTAAAPTFAANDPSKGDPAKKEKRIHRMVKRADLNGDKRISPAELVQALERSFAVLDTNRDGVLSQSELAGRKAAYKAYRVQVKAERNAGNKIAGVVRLPKAVGKHFAKVDANGDGAISKSELKHVAERVFKRRDHNKDGYISAADFNV</sequence>
<dbReference type="InterPro" id="IPR018247">
    <property type="entry name" value="EF_Hand_1_Ca_BS"/>
</dbReference>
<dbReference type="InterPro" id="IPR002048">
    <property type="entry name" value="EF_hand_dom"/>
</dbReference>
<evidence type="ECO:0000313" key="4">
    <source>
        <dbReference type="Proteomes" id="UP000633219"/>
    </source>
</evidence>
<protein>
    <recommendedName>
        <fullName evidence="2">EF-hand domain-containing protein</fullName>
    </recommendedName>
</protein>
<dbReference type="AlphaFoldDB" id="A0A936YPX2"/>
<feature type="domain" description="EF-hand" evidence="2">
    <location>
        <begin position="34"/>
        <end position="69"/>
    </location>
</feature>
<reference evidence="3" key="1">
    <citation type="submission" date="2021-01" db="EMBL/GenBank/DDBJ databases">
        <title>Rhizobium sp. strain KVB221 16S ribosomal RNA gene Genome sequencing and assembly.</title>
        <authorList>
            <person name="Kang M."/>
        </authorList>
    </citation>
    <scope>NUCLEOTIDE SEQUENCE</scope>
    <source>
        <strain evidence="3">KVB221</strain>
    </source>
</reference>
<gene>
    <name evidence="3" type="ORF">JJB09_00125</name>
</gene>
<evidence type="ECO:0000313" key="3">
    <source>
        <dbReference type="EMBL" id="MBL0370422.1"/>
    </source>
</evidence>
<dbReference type="Gene3D" id="1.10.238.10">
    <property type="entry name" value="EF-hand"/>
    <property type="match status" value="2"/>
</dbReference>
<dbReference type="PROSITE" id="PS50222">
    <property type="entry name" value="EF_HAND_2"/>
    <property type="match status" value="2"/>
</dbReference>
<keyword evidence="1" id="KW-0732">Signal</keyword>
<dbReference type="Proteomes" id="UP000633219">
    <property type="component" value="Unassembled WGS sequence"/>
</dbReference>
<dbReference type="PROSITE" id="PS00018">
    <property type="entry name" value="EF_HAND_1"/>
    <property type="match status" value="2"/>
</dbReference>
<feature type="chain" id="PRO_5037067117" description="EF-hand domain-containing protein" evidence="1">
    <location>
        <begin position="24"/>
        <end position="163"/>
    </location>
</feature>
<dbReference type="InterPro" id="IPR011992">
    <property type="entry name" value="EF-hand-dom_pair"/>
</dbReference>
<dbReference type="SMART" id="SM00054">
    <property type="entry name" value="EFh"/>
    <property type="match status" value="2"/>
</dbReference>
<name>A0A936YPX2_9HYPH</name>